<evidence type="ECO:0000256" key="1">
    <source>
        <dbReference type="ARBA" id="ARBA00022688"/>
    </source>
</evidence>
<dbReference type="GO" id="GO:0016829">
    <property type="term" value="F:lyase activity"/>
    <property type="evidence" value="ECO:0007669"/>
    <property type="project" value="UniProtKB-KW"/>
</dbReference>
<keyword evidence="2" id="KW-0999">Mitochondrion inner membrane</keyword>
<dbReference type="GO" id="GO:0005524">
    <property type="term" value="F:ATP binding"/>
    <property type="evidence" value="ECO:0007669"/>
    <property type="project" value="InterPro"/>
</dbReference>
<feature type="region of interest" description="Disordered" evidence="7">
    <location>
        <begin position="92"/>
        <end position="118"/>
    </location>
</feature>
<evidence type="ECO:0000256" key="5">
    <source>
        <dbReference type="ARBA" id="ARBA00023239"/>
    </source>
</evidence>
<dbReference type="GO" id="GO:0006744">
    <property type="term" value="P:ubiquinone biosynthetic process"/>
    <property type="evidence" value="ECO:0007669"/>
    <property type="project" value="UniProtKB-KW"/>
</dbReference>
<feature type="compositionally biased region" description="Low complexity" evidence="7">
    <location>
        <begin position="471"/>
        <end position="489"/>
    </location>
</feature>
<dbReference type="Gene3D" id="3.30.200.20">
    <property type="entry name" value="Phosphorylase Kinase, domain 1"/>
    <property type="match status" value="1"/>
</dbReference>
<dbReference type="GO" id="GO:0004672">
    <property type="term" value="F:protein kinase activity"/>
    <property type="evidence" value="ECO:0007669"/>
    <property type="project" value="InterPro"/>
</dbReference>
<comment type="caution">
    <text evidence="9">The sequence shown here is derived from an EMBL/GenBank/DDBJ whole genome shotgun (WGS) entry which is preliminary data.</text>
</comment>
<evidence type="ECO:0000259" key="8">
    <source>
        <dbReference type="PROSITE" id="PS50011"/>
    </source>
</evidence>
<evidence type="ECO:0000313" key="9">
    <source>
        <dbReference type="EMBL" id="RMZ52912.1"/>
    </source>
</evidence>
<dbReference type="PROSITE" id="PS00108">
    <property type="entry name" value="PROTEIN_KINASE_ST"/>
    <property type="match status" value="1"/>
</dbReference>
<dbReference type="Gene3D" id="1.10.510.10">
    <property type="entry name" value="Transferase(Phosphotransferase) domain 1"/>
    <property type="match status" value="1"/>
</dbReference>
<evidence type="ECO:0000313" key="10">
    <source>
        <dbReference type="Proteomes" id="UP000279271"/>
    </source>
</evidence>
<dbReference type="InterPro" id="IPR011009">
    <property type="entry name" value="Kinase-like_dom_sf"/>
</dbReference>
<evidence type="ECO:0000256" key="7">
    <source>
        <dbReference type="SAM" id="MobiDB-lite"/>
    </source>
</evidence>
<dbReference type="AlphaFoldDB" id="A0A3M7KU87"/>
<feature type="non-terminal residue" evidence="9">
    <location>
        <position position="782"/>
    </location>
</feature>
<dbReference type="PANTHER" id="PTHR12922">
    <property type="entry name" value="UBIQUINONE BIOSYNTHESIS PROTEIN"/>
    <property type="match status" value="1"/>
</dbReference>
<dbReference type="Pfam" id="PF07714">
    <property type="entry name" value="PK_Tyr_Ser-Thr"/>
    <property type="match status" value="1"/>
</dbReference>
<accession>A0A3M7KU87</accession>
<feature type="compositionally biased region" description="Low complexity" evidence="7">
    <location>
        <begin position="16"/>
        <end position="26"/>
    </location>
</feature>
<gene>
    <name evidence="9" type="ORF">APUTEX25_001031</name>
</gene>
<dbReference type="Pfam" id="PF05019">
    <property type="entry name" value="Coq4"/>
    <property type="match status" value="1"/>
</dbReference>
<feature type="compositionally biased region" description="Basic and acidic residues" evidence="7">
    <location>
        <begin position="27"/>
        <end position="36"/>
    </location>
</feature>
<evidence type="ECO:0000256" key="2">
    <source>
        <dbReference type="ARBA" id="ARBA00022792"/>
    </source>
</evidence>
<evidence type="ECO:0000256" key="4">
    <source>
        <dbReference type="ARBA" id="ARBA00023136"/>
    </source>
</evidence>
<sequence length="782" mass="83393">MVVPRGGERHMILRTSPSPVYPSSSQSREDRQRLGDAIEDGALSAFPIQPLSVGSHGATRVSFHPTGDPNTTEVTVRHAFTARFAEGQNFANEGQYNADDGPPLPPPSARSSSSLLDTPPDLPGLESLVLHPRTMTFRKNLAHLKPALPRVPLPVDPLPQRHPLELDPKHVLVGPRIAVGGFSEVFICKYQGSLAAAKLLLNLSPKGRDAFLREVDVLATLRHPNLLLFQGFVLSPYLGIVTGYMARGSLFKVMRASAEGPLPLRLVRTVAVQVARGMASLHSRPQPLLHLDLKSPNILLDDKWRVKIADFGLARLKVHAHVTPGAPSGTPEWMAPEVLRSEPYAEGADVYSYGVVLWEMLTGQQPWEGLLPVQVVGAVGFQGKTLPPPATGDPFLARVCESCLSQLPGARPSFDAILQELEQEFAPSGYSKLSHSLSAAGMHLQAQGEGRDSGMRTGSTMQRGSYEEGARPTTSSTRPSFSLLSSAAGGVRGSRGDASLRSSFEGVGEGRPAAAYPTHVPLTGLQQGALTVLSALGALASPRRADLVAAVGETSAGPALAALRRRMTLDPRGADILAERPRVTDALLRRAAALPPDTFGGAYAAFMGTRGFSADERPPVRFVADAELAYIVTRAREVHDFWHVLFGCHTNVQGEVALKAVEFLQTGLPMTALAVVAGELRLPAEQRAELNRTYLPWALQAGAQAADLMCIPYEKHLEDNLDELRRRYRIIIAPATAGAAARAGSPTPPLGAAPPGFEGLGPGVEGGTAAQLHETSGRLGPV</sequence>
<dbReference type="PROSITE" id="PS50011">
    <property type="entry name" value="PROTEIN_KINASE_DOM"/>
    <property type="match status" value="1"/>
</dbReference>
<keyword evidence="5" id="KW-0456">Lyase</keyword>
<dbReference type="SMART" id="SM00220">
    <property type="entry name" value="S_TKc"/>
    <property type="match status" value="1"/>
</dbReference>
<evidence type="ECO:0000256" key="3">
    <source>
        <dbReference type="ARBA" id="ARBA00023128"/>
    </source>
</evidence>
<dbReference type="InterPro" id="IPR027540">
    <property type="entry name" value="Coq4_euk"/>
</dbReference>
<proteinExistence type="inferred from homology"/>
<feature type="non-terminal residue" evidence="9">
    <location>
        <position position="1"/>
    </location>
</feature>
<keyword evidence="4" id="KW-0472">Membrane</keyword>
<feature type="region of interest" description="Disordered" evidence="7">
    <location>
        <begin position="447"/>
        <end position="500"/>
    </location>
</feature>
<feature type="domain" description="Protein kinase" evidence="8">
    <location>
        <begin position="171"/>
        <end position="426"/>
    </location>
</feature>
<feature type="compositionally biased region" description="Basic and acidic residues" evidence="7">
    <location>
        <begin position="1"/>
        <end position="11"/>
    </location>
</feature>
<keyword evidence="3" id="KW-0496">Mitochondrion</keyword>
<keyword evidence="1" id="KW-0831">Ubiquinone biosynthesis</keyword>
<feature type="region of interest" description="Disordered" evidence="7">
    <location>
        <begin position="1"/>
        <end position="37"/>
    </location>
</feature>
<organism evidence="9 10">
    <name type="scientific">Auxenochlorella protothecoides</name>
    <name type="common">Green microalga</name>
    <name type="synonym">Chlorella protothecoides</name>
    <dbReference type="NCBI Taxonomy" id="3075"/>
    <lineage>
        <taxon>Eukaryota</taxon>
        <taxon>Viridiplantae</taxon>
        <taxon>Chlorophyta</taxon>
        <taxon>core chlorophytes</taxon>
        <taxon>Trebouxiophyceae</taxon>
        <taxon>Chlorellales</taxon>
        <taxon>Chlorellaceae</taxon>
        <taxon>Auxenochlorella</taxon>
    </lineage>
</organism>
<dbReference type="CDD" id="cd13999">
    <property type="entry name" value="STKc_MAP3K-like"/>
    <property type="match status" value="1"/>
</dbReference>
<evidence type="ECO:0000256" key="6">
    <source>
        <dbReference type="ARBA" id="ARBA00081568"/>
    </source>
</evidence>
<dbReference type="PANTHER" id="PTHR12922:SF7">
    <property type="entry name" value="UBIQUINONE BIOSYNTHESIS PROTEIN COQ4 HOMOLOG, MITOCHONDRIAL"/>
    <property type="match status" value="1"/>
</dbReference>
<name>A0A3M7KU87_AUXPR</name>
<dbReference type="EMBL" id="QOKY01000202">
    <property type="protein sequence ID" value="RMZ52912.1"/>
    <property type="molecule type" value="Genomic_DNA"/>
</dbReference>
<dbReference type="InterPro" id="IPR001245">
    <property type="entry name" value="Ser-Thr/Tyr_kinase_cat_dom"/>
</dbReference>
<feature type="compositionally biased region" description="Low complexity" evidence="7">
    <location>
        <begin position="109"/>
        <end position="118"/>
    </location>
</feature>
<dbReference type="GO" id="GO:0005743">
    <property type="term" value="C:mitochondrial inner membrane"/>
    <property type="evidence" value="ECO:0007669"/>
    <property type="project" value="InterPro"/>
</dbReference>
<dbReference type="InterPro" id="IPR007715">
    <property type="entry name" value="Coq4"/>
</dbReference>
<dbReference type="HAMAP" id="MF_03111">
    <property type="entry name" value="Coq4"/>
    <property type="match status" value="1"/>
</dbReference>
<dbReference type="InterPro" id="IPR000719">
    <property type="entry name" value="Prot_kinase_dom"/>
</dbReference>
<dbReference type="InterPro" id="IPR008271">
    <property type="entry name" value="Ser/Thr_kinase_AS"/>
</dbReference>
<reference evidence="10" key="1">
    <citation type="journal article" date="2018" name="Algal Res.">
        <title>Characterization of plant carbon substrate utilization by Auxenochlorella protothecoides.</title>
        <authorList>
            <person name="Vogler B.W."/>
            <person name="Starkenburg S.R."/>
            <person name="Sudasinghe N."/>
            <person name="Schambach J.Y."/>
            <person name="Rollin J.A."/>
            <person name="Pattathil S."/>
            <person name="Barry A.N."/>
        </authorList>
    </citation>
    <scope>NUCLEOTIDE SEQUENCE [LARGE SCALE GENOMIC DNA]</scope>
    <source>
        <strain evidence="10">UTEX 25</strain>
    </source>
</reference>
<dbReference type="SUPFAM" id="SSF56112">
    <property type="entry name" value="Protein kinase-like (PK-like)"/>
    <property type="match status" value="1"/>
</dbReference>
<protein>
    <recommendedName>
        <fullName evidence="6">4-hydroxy-3-methoxy-5-polyprenylbenzoate decarboxylase</fullName>
    </recommendedName>
</protein>
<dbReference type="Proteomes" id="UP000279271">
    <property type="component" value="Unassembled WGS sequence"/>
</dbReference>